<dbReference type="RefSeq" id="WP_012697603.1">
    <property type="nucleotide sequence ID" value="NZ_CP022115.1"/>
</dbReference>
<sequence>MQSRMQKFQLAEDAIHALLDTALHGRLSTLNADGYPYTVPVHFVFAEGRLYVHGLDRGQKIDNIRSYPLVGFEVDELDGLLTDNLSQPCQADAAYRSVVAQGDARLIDDPAEKHRVLGWFVRKYTPAFAPQDMPSNKVMATCVIEITLRSLTGKYHA</sequence>
<dbReference type="Proteomes" id="UP000197424">
    <property type="component" value="Chromosome"/>
</dbReference>
<dbReference type="Gene3D" id="2.30.110.10">
    <property type="entry name" value="Electron Transport, Fmn-binding Protein, Chain A"/>
    <property type="match status" value="1"/>
</dbReference>
<dbReference type="GeneID" id="75108554"/>
<name>A0A248LLI3_9NEIS</name>
<proteinExistence type="predicted"/>
<dbReference type="EMBL" id="CP022115">
    <property type="protein sequence ID" value="ASJ25023.1"/>
    <property type="molecule type" value="Genomic_DNA"/>
</dbReference>
<protein>
    <submittedName>
        <fullName evidence="1">Pyridoxamine 5'-phosphate oxidase-related FMN-binding</fullName>
    </submittedName>
</protein>
<dbReference type="Pfam" id="PF12900">
    <property type="entry name" value="Pyridox_ox_2"/>
    <property type="match status" value="1"/>
</dbReference>
<accession>A0A248LLI3</accession>
<dbReference type="SUPFAM" id="SSF50475">
    <property type="entry name" value="FMN-binding split barrel"/>
    <property type="match status" value="1"/>
</dbReference>
<reference evidence="2" key="1">
    <citation type="submission" date="2017-06" db="EMBL/GenBank/DDBJ databases">
        <title>Whole genome sequence of Laribacter hongkongensis LHGZ1.</title>
        <authorList>
            <person name="Chen D."/>
            <person name="Wu H."/>
            <person name="Chen J."/>
        </authorList>
    </citation>
    <scope>NUCLEOTIDE SEQUENCE [LARGE SCALE GENOMIC DNA]</scope>
    <source>
        <strain evidence="2">LHGZ1</strain>
    </source>
</reference>
<evidence type="ECO:0000313" key="2">
    <source>
        <dbReference type="Proteomes" id="UP000197424"/>
    </source>
</evidence>
<dbReference type="PANTHER" id="PTHR34071">
    <property type="entry name" value="5-NITROIMIDAZOLE ANTIBIOTICS RESISTANCE PROTEIN, NIMA-FAMILY-RELATED PROTEIN-RELATED"/>
    <property type="match status" value="1"/>
</dbReference>
<dbReference type="OrthoDB" id="116031at2"/>
<evidence type="ECO:0000313" key="1">
    <source>
        <dbReference type="EMBL" id="ASJ25023.1"/>
    </source>
</evidence>
<dbReference type="InterPro" id="IPR012349">
    <property type="entry name" value="Split_barrel_FMN-bd"/>
</dbReference>
<dbReference type="AlphaFoldDB" id="A0A248LLI3"/>
<dbReference type="InterPro" id="IPR024747">
    <property type="entry name" value="Pyridox_Oxase-rel"/>
</dbReference>
<gene>
    <name evidence="1" type="ORF">LHGZ1_2192</name>
</gene>
<dbReference type="PANTHER" id="PTHR34071:SF2">
    <property type="entry name" value="FLAVIN-NUCLEOTIDE-BINDING PROTEIN"/>
    <property type="match status" value="1"/>
</dbReference>
<organism evidence="1 2">
    <name type="scientific">Laribacter hongkongensis</name>
    <dbReference type="NCBI Taxonomy" id="168471"/>
    <lineage>
        <taxon>Bacteria</taxon>
        <taxon>Pseudomonadati</taxon>
        <taxon>Pseudomonadota</taxon>
        <taxon>Betaproteobacteria</taxon>
        <taxon>Neisseriales</taxon>
        <taxon>Aquaspirillaceae</taxon>
        <taxon>Laribacter</taxon>
    </lineage>
</organism>